<protein>
    <submittedName>
        <fullName evidence="4">DUF4430 domain-containing protein</fullName>
    </submittedName>
</protein>
<keyword evidence="2" id="KW-0812">Transmembrane</keyword>
<comment type="caution">
    <text evidence="4">The sequence shown here is derived from an EMBL/GenBank/DDBJ whole genome shotgun (WGS) entry which is preliminary data.</text>
</comment>
<dbReference type="RefSeq" id="WP_190996949.1">
    <property type="nucleotide sequence ID" value="NZ_JACXSI010000006.1"/>
</dbReference>
<organism evidence="4 5">
    <name type="scientific">Peribacillus faecalis</name>
    <dbReference type="NCBI Taxonomy" id="2772559"/>
    <lineage>
        <taxon>Bacteria</taxon>
        <taxon>Bacillati</taxon>
        <taxon>Bacillota</taxon>
        <taxon>Bacilli</taxon>
        <taxon>Bacillales</taxon>
        <taxon>Bacillaceae</taxon>
        <taxon>Peribacillus</taxon>
    </lineage>
</organism>
<evidence type="ECO:0000256" key="2">
    <source>
        <dbReference type="SAM" id="Phobius"/>
    </source>
</evidence>
<evidence type="ECO:0000259" key="3">
    <source>
        <dbReference type="Pfam" id="PF14478"/>
    </source>
</evidence>
<dbReference type="Gene3D" id="2.60.40.10">
    <property type="entry name" value="Immunoglobulins"/>
    <property type="match status" value="1"/>
</dbReference>
<dbReference type="InterPro" id="IPR027954">
    <property type="entry name" value="Transcobalamin-like_C"/>
</dbReference>
<keyword evidence="2" id="KW-0472">Membrane</keyword>
<evidence type="ECO:0000256" key="1">
    <source>
        <dbReference type="SAM" id="MobiDB-lite"/>
    </source>
</evidence>
<sequence length="695" mass="77417">MNNFFSQIKKRLSSRHTVIKYIVSIVFILFLTVSVNNAFSKQVITVPKNPIEDFAENSSHLQLSGHNKELIFTEDVQENNQKELENKPEEQHEKDNQKKGEADQETEQDQINEKEQSKEESSEQKANENPEDSAGNGEGGLNSDNKNDPDSSFIEIVSGSAKDTNNNEYFTTSIIDNETVTVEEFAFVIKQKEHSYLVKQTHVYVNEQLDEEFKGSVTLSEGQNAIKINITYEDEEGKHFIVSRQYTVHYKENEIVIYTSLEEEMEVTKEVLIFTARAESNGEAVDVKVALNGDSLKLTSDKQYESTVKKGKNIITISADDREGNKEEKEYIILFDPKETTIEIETDLRDQDVTTEKFTFQAAATDGGKDVELIVEHEGNVIAGDGNYELTLQEGENDITLTAGSGNDSVIQKYVVSFVKPAGQEESDAKEDEKAPTIKTDLKDGMTKNGTIITMDVMPVDYEGTRIRGSKVSVTVNGVGVPYTWDDSTKTSYKLVLKDGENKVVVTAWDDEGRTSSLVYTVYGTAVEDGGQIGTATISIEASTVGLGYLIPPTKVDIHQGKPTSYILDELLSDYGFGYEFTGAHENNFYLSVITKENLVTNPSIPEDLAQLVEEASDFYDPESYHVNSLGEFDFANGSGWMYSVNGSYPNFGFADSYLNDGDVVRVRFTLHYGKDIGGYGGMGQGSGGDWYKEW</sequence>
<feature type="domain" description="Transcobalamin-like C-terminal" evidence="3">
    <location>
        <begin position="618"/>
        <end position="670"/>
    </location>
</feature>
<dbReference type="InterPro" id="IPR013783">
    <property type="entry name" value="Ig-like_fold"/>
</dbReference>
<feature type="compositionally biased region" description="Basic and acidic residues" evidence="1">
    <location>
        <begin position="81"/>
        <end position="102"/>
    </location>
</feature>
<dbReference type="EMBL" id="JACXSI010000006">
    <property type="protein sequence ID" value="MBD3107400.1"/>
    <property type="molecule type" value="Genomic_DNA"/>
</dbReference>
<feature type="transmembrane region" description="Helical" evidence="2">
    <location>
        <begin position="21"/>
        <end position="39"/>
    </location>
</feature>
<dbReference type="Pfam" id="PF14478">
    <property type="entry name" value="DUF4430"/>
    <property type="match status" value="1"/>
</dbReference>
<proteinExistence type="predicted"/>
<evidence type="ECO:0000313" key="5">
    <source>
        <dbReference type="Proteomes" id="UP000602076"/>
    </source>
</evidence>
<gene>
    <name evidence="4" type="ORF">IEO70_03400</name>
</gene>
<reference evidence="4" key="1">
    <citation type="submission" date="2020-09" db="EMBL/GenBank/DDBJ databases">
        <title>Bacillus faecalis sp. nov., a moderately halophilic bacterium isolated from cow faeces.</title>
        <authorList>
            <person name="Jiang L."/>
            <person name="Lee J."/>
        </authorList>
    </citation>
    <scope>NUCLEOTIDE SEQUENCE</scope>
    <source>
        <strain evidence="4">AGMB 02131</strain>
    </source>
</reference>
<evidence type="ECO:0000313" key="4">
    <source>
        <dbReference type="EMBL" id="MBD3107400.1"/>
    </source>
</evidence>
<keyword evidence="2" id="KW-1133">Transmembrane helix</keyword>
<dbReference type="Proteomes" id="UP000602076">
    <property type="component" value="Unassembled WGS sequence"/>
</dbReference>
<name>A0A927CXD0_9BACI</name>
<dbReference type="AlphaFoldDB" id="A0A927CXD0"/>
<keyword evidence="5" id="KW-1185">Reference proteome</keyword>
<feature type="region of interest" description="Disordered" evidence="1">
    <location>
        <begin position="81"/>
        <end position="153"/>
    </location>
</feature>
<accession>A0A927CXD0</accession>
<feature type="compositionally biased region" description="Basic and acidic residues" evidence="1">
    <location>
        <begin position="111"/>
        <end position="128"/>
    </location>
</feature>